<accession>A0A0C2WHS3</accession>
<dbReference type="AlphaFoldDB" id="A0A0C2WHS3"/>
<organism evidence="2 3">
    <name type="scientific">Amanita muscaria (strain Koide BX008)</name>
    <dbReference type="NCBI Taxonomy" id="946122"/>
    <lineage>
        <taxon>Eukaryota</taxon>
        <taxon>Fungi</taxon>
        <taxon>Dikarya</taxon>
        <taxon>Basidiomycota</taxon>
        <taxon>Agaricomycotina</taxon>
        <taxon>Agaricomycetes</taxon>
        <taxon>Agaricomycetidae</taxon>
        <taxon>Agaricales</taxon>
        <taxon>Pluteineae</taxon>
        <taxon>Amanitaceae</taxon>
        <taxon>Amanita</taxon>
    </lineage>
</organism>
<reference evidence="2 3" key="1">
    <citation type="submission" date="2014-04" db="EMBL/GenBank/DDBJ databases">
        <title>Evolutionary Origins and Diversification of the Mycorrhizal Mutualists.</title>
        <authorList>
            <consortium name="DOE Joint Genome Institute"/>
            <consortium name="Mycorrhizal Genomics Consortium"/>
            <person name="Kohler A."/>
            <person name="Kuo A."/>
            <person name="Nagy L.G."/>
            <person name="Floudas D."/>
            <person name="Copeland A."/>
            <person name="Barry K.W."/>
            <person name="Cichocki N."/>
            <person name="Veneault-Fourrey C."/>
            <person name="LaButti K."/>
            <person name="Lindquist E.A."/>
            <person name="Lipzen A."/>
            <person name="Lundell T."/>
            <person name="Morin E."/>
            <person name="Murat C."/>
            <person name="Riley R."/>
            <person name="Ohm R."/>
            <person name="Sun H."/>
            <person name="Tunlid A."/>
            <person name="Henrissat B."/>
            <person name="Grigoriev I.V."/>
            <person name="Hibbett D.S."/>
            <person name="Martin F."/>
        </authorList>
    </citation>
    <scope>NUCLEOTIDE SEQUENCE [LARGE SCALE GENOMIC DNA]</scope>
    <source>
        <strain evidence="2 3">Koide BX008</strain>
    </source>
</reference>
<dbReference type="InParanoid" id="A0A0C2WHS3"/>
<name>A0A0C2WHS3_AMAMK</name>
<gene>
    <name evidence="2" type="ORF">M378DRAFT_167507</name>
</gene>
<feature type="signal peptide" evidence="1">
    <location>
        <begin position="1"/>
        <end position="25"/>
    </location>
</feature>
<dbReference type="HOGENOM" id="CLU_2849234_0_0_1"/>
<keyword evidence="3" id="KW-1185">Reference proteome</keyword>
<evidence type="ECO:0000313" key="3">
    <source>
        <dbReference type="Proteomes" id="UP000054549"/>
    </source>
</evidence>
<dbReference type="EMBL" id="KN818290">
    <property type="protein sequence ID" value="KIL61002.1"/>
    <property type="molecule type" value="Genomic_DNA"/>
</dbReference>
<sequence length="65" mass="7402">MAIRRVTITLIFNLDLASFTGEWSAENRCQKIGHVGWNKWEYTQQLDRSLTGAGSTTVKQSFTTH</sequence>
<feature type="chain" id="PRO_5002170191" evidence="1">
    <location>
        <begin position="26"/>
        <end position="65"/>
    </location>
</feature>
<dbReference type="Proteomes" id="UP000054549">
    <property type="component" value="Unassembled WGS sequence"/>
</dbReference>
<keyword evidence="1" id="KW-0732">Signal</keyword>
<proteinExistence type="predicted"/>
<evidence type="ECO:0000313" key="2">
    <source>
        <dbReference type="EMBL" id="KIL61002.1"/>
    </source>
</evidence>
<protein>
    <submittedName>
        <fullName evidence="2">Uncharacterized protein</fullName>
    </submittedName>
</protein>
<evidence type="ECO:0000256" key="1">
    <source>
        <dbReference type="SAM" id="SignalP"/>
    </source>
</evidence>